<keyword evidence="1" id="KW-0812">Transmembrane</keyword>
<sequence length="90" mass="10305">WLNIMPSKLFPFLIILGFFWKYRPREIDSVLGLSRENFQVQLAVGLLIGIAISFGIDFGGTIVYGLFIDPTYPLQLHILNPELLGYMLIF</sequence>
<feature type="transmembrane region" description="Helical" evidence="1">
    <location>
        <begin position="42"/>
        <end position="67"/>
    </location>
</feature>
<comment type="caution">
    <text evidence="2">The sequence shown here is derived from an EMBL/GenBank/DDBJ whole genome shotgun (WGS) entry which is preliminary data.</text>
</comment>
<evidence type="ECO:0000256" key="1">
    <source>
        <dbReference type="SAM" id="Phobius"/>
    </source>
</evidence>
<keyword evidence="1" id="KW-0472">Membrane</keyword>
<name>X1CGA7_9ZZZZ</name>
<proteinExistence type="predicted"/>
<accession>X1CGA7</accession>
<feature type="non-terminal residue" evidence="2">
    <location>
        <position position="1"/>
    </location>
</feature>
<dbReference type="AlphaFoldDB" id="X1CGA7"/>
<keyword evidence="1" id="KW-1133">Transmembrane helix</keyword>
<gene>
    <name evidence="2" type="ORF">S01H4_40528</name>
</gene>
<organism evidence="2">
    <name type="scientific">marine sediment metagenome</name>
    <dbReference type="NCBI Taxonomy" id="412755"/>
    <lineage>
        <taxon>unclassified sequences</taxon>
        <taxon>metagenomes</taxon>
        <taxon>ecological metagenomes</taxon>
    </lineage>
</organism>
<evidence type="ECO:0000313" key="2">
    <source>
        <dbReference type="EMBL" id="GAG92117.1"/>
    </source>
</evidence>
<dbReference type="EMBL" id="BART01022080">
    <property type="protein sequence ID" value="GAG92117.1"/>
    <property type="molecule type" value="Genomic_DNA"/>
</dbReference>
<protein>
    <submittedName>
        <fullName evidence="2">Uncharacterized protein</fullName>
    </submittedName>
</protein>
<reference evidence="2" key="1">
    <citation type="journal article" date="2014" name="Front. Microbiol.">
        <title>High frequency of phylogenetically diverse reductive dehalogenase-homologous genes in deep subseafloor sedimentary metagenomes.</title>
        <authorList>
            <person name="Kawai M."/>
            <person name="Futagami T."/>
            <person name="Toyoda A."/>
            <person name="Takaki Y."/>
            <person name="Nishi S."/>
            <person name="Hori S."/>
            <person name="Arai W."/>
            <person name="Tsubouchi T."/>
            <person name="Morono Y."/>
            <person name="Uchiyama I."/>
            <person name="Ito T."/>
            <person name="Fujiyama A."/>
            <person name="Inagaki F."/>
            <person name="Takami H."/>
        </authorList>
    </citation>
    <scope>NUCLEOTIDE SEQUENCE</scope>
    <source>
        <strain evidence="2">Expedition CK06-06</strain>
    </source>
</reference>
<feature type="transmembrane region" description="Helical" evidence="1">
    <location>
        <begin position="6"/>
        <end position="22"/>
    </location>
</feature>